<dbReference type="Pfam" id="PF11744">
    <property type="entry name" value="ALMT"/>
    <property type="match status" value="1"/>
</dbReference>
<keyword evidence="11" id="KW-1185">Reference proteome</keyword>
<reference evidence="10" key="1">
    <citation type="submission" date="2020-01" db="EMBL/GenBank/DDBJ databases">
        <title>Genome sequence of Kobresia littledalei, the first chromosome-level genome in the family Cyperaceae.</title>
        <authorList>
            <person name="Qu G."/>
        </authorList>
    </citation>
    <scope>NUCLEOTIDE SEQUENCE</scope>
    <source>
        <strain evidence="10">C.B.Clarke</strain>
        <tissue evidence="10">Leaf</tissue>
    </source>
</reference>
<name>A0A833RL41_9POAL</name>
<dbReference type="GO" id="GO:0016020">
    <property type="term" value="C:membrane"/>
    <property type="evidence" value="ECO:0007669"/>
    <property type="project" value="UniProtKB-SubCell"/>
</dbReference>
<organism evidence="10 11">
    <name type="scientific">Carex littledalei</name>
    <dbReference type="NCBI Taxonomy" id="544730"/>
    <lineage>
        <taxon>Eukaryota</taxon>
        <taxon>Viridiplantae</taxon>
        <taxon>Streptophyta</taxon>
        <taxon>Embryophyta</taxon>
        <taxon>Tracheophyta</taxon>
        <taxon>Spermatophyta</taxon>
        <taxon>Magnoliopsida</taxon>
        <taxon>Liliopsida</taxon>
        <taxon>Poales</taxon>
        <taxon>Cyperaceae</taxon>
        <taxon>Cyperoideae</taxon>
        <taxon>Cariceae</taxon>
        <taxon>Carex</taxon>
        <taxon>Carex subgen. Euthyceras</taxon>
    </lineage>
</organism>
<proteinExistence type="inferred from homology"/>
<evidence type="ECO:0000256" key="7">
    <source>
        <dbReference type="ARBA" id="ARBA00023136"/>
    </source>
</evidence>
<comment type="subcellular location">
    <subcellularLocation>
        <location evidence="1">Membrane</location>
        <topology evidence="1">Multi-pass membrane protein</topology>
    </subcellularLocation>
</comment>
<evidence type="ECO:0000256" key="8">
    <source>
        <dbReference type="ARBA" id="ARBA00023303"/>
    </source>
</evidence>
<dbReference type="PANTHER" id="PTHR31086">
    <property type="entry name" value="ALUMINUM-ACTIVATED MALATE TRANSPORTER 10"/>
    <property type="match status" value="1"/>
</dbReference>
<keyword evidence="4 9" id="KW-0812">Transmembrane</keyword>
<dbReference type="Proteomes" id="UP000623129">
    <property type="component" value="Unassembled WGS sequence"/>
</dbReference>
<evidence type="ECO:0000256" key="4">
    <source>
        <dbReference type="ARBA" id="ARBA00022692"/>
    </source>
</evidence>
<dbReference type="AlphaFoldDB" id="A0A833RL41"/>
<evidence type="ECO:0000256" key="3">
    <source>
        <dbReference type="ARBA" id="ARBA00022448"/>
    </source>
</evidence>
<dbReference type="GO" id="GO:0034220">
    <property type="term" value="P:monoatomic ion transmembrane transport"/>
    <property type="evidence" value="ECO:0007669"/>
    <property type="project" value="UniProtKB-KW"/>
</dbReference>
<evidence type="ECO:0000256" key="2">
    <source>
        <dbReference type="ARBA" id="ARBA00007079"/>
    </source>
</evidence>
<evidence type="ECO:0000313" key="10">
    <source>
        <dbReference type="EMBL" id="KAF3336634.1"/>
    </source>
</evidence>
<evidence type="ECO:0000256" key="1">
    <source>
        <dbReference type="ARBA" id="ARBA00004141"/>
    </source>
</evidence>
<dbReference type="InterPro" id="IPR020966">
    <property type="entry name" value="ALMT"/>
</dbReference>
<keyword evidence="6" id="KW-0406">Ion transport</keyword>
<keyword evidence="3" id="KW-0813">Transport</keyword>
<protein>
    <submittedName>
        <fullName evidence="10">Aluminum-activated malate transporter 1</fullName>
    </submittedName>
</protein>
<feature type="transmembrane region" description="Helical" evidence="9">
    <location>
        <begin position="63"/>
        <end position="81"/>
    </location>
</feature>
<dbReference type="EMBL" id="SWLB01000007">
    <property type="protein sequence ID" value="KAF3336634.1"/>
    <property type="molecule type" value="Genomic_DNA"/>
</dbReference>
<evidence type="ECO:0000256" key="6">
    <source>
        <dbReference type="ARBA" id="ARBA00023065"/>
    </source>
</evidence>
<feature type="transmembrane region" description="Helical" evidence="9">
    <location>
        <begin position="12"/>
        <end position="30"/>
    </location>
</feature>
<gene>
    <name evidence="10" type="ORF">FCM35_KLT19220</name>
</gene>
<evidence type="ECO:0000313" key="11">
    <source>
        <dbReference type="Proteomes" id="UP000623129"/>
    </source>
</evidence>
<keyword evidence="5 9" id="KW-1133">Transmembrane helix</keyword>
<comment type="similarity">
    <text evidence="2">Belongs to the aromatic acid exporter (TC 2.A.85) family.</text>
</comment>
<comment type="caution">
    <text evidence="10">The sequence shown here is derived from an EMBL/GenBank/DDBJ whole genome shotgun (WGS) entry which is preliminary data.</text>
</comment>
<feature type="transmembrane region" description="Helical" evidence="9">
    <location>
        <begin position="93"/>
        <end position="113"/>
    </location>
</feature>
<keyword evidence="8" id="KW-0407">Ion channel</keyword>
<sequence length="138" mass="15226">MMACEDKRKLYYSVRVSITVIIVAVTYSRVRVQLGGFSNSLVCAATTVLPTTELHVGGTLNKTIINIVANILGMLLGYGLRMFSDHEIGKAKFAFLLPVIFTLIVMGILLHFVNVVKDRYDYGTSAFLEAMLPATLHL</sequence>
<accession>A0A833RL41</accession>
<keyword evidence="7 9" id="KW-0472">Membrane</keyword>
<dbReference type="GO" id="GO:0015743">
    <property type="term" value="P:malate transport"/>
    <property type="evidence" value="ECO:0007669"/>
    <property type="project" value="InterPro"/>
</dbReference>
<evidence type="ECO:0000256" key="9">
    <source>
        <dbReference type="SAM" id="Phobius"/>
    </source>
</evidence>
<evidence type="ECO:0000256" key="5">
    <source>
        <dbReference type="ARBA" id="ARBA00022989"/>
    </source>
</evidence>